<name>A0A6A0BEG1_9LACT</name>
<evidence type="ECO:0000313" key="2">
    <source>
        <dbReference type="Proteomes" id="UP000480303"/>
    </source>
</evidence>
<evidence type="ECO:0000313" key="1">
    <source>
        <dbReference type="EMBL" id="GFH42731.1"/>
    </source>
</evidence>
<protein>
    <submittedName>
        <fullName evidence="1">Uncharacterized protein</fullName>
    </submittedName>
</protein>
<reference evidence="1 2" key="1">
    <citation type="submission" date="2020-02" db="EMBL/GenBank/DDBJ databases">
        <title>Draft genome sequence of Lactococcus sp. Hs30E4-3.</title>
        <authorList>
            <person name="Noda S."/>
            <person name="Yuki M."/>
            <person name="Ohkuma M."/>
        </authorList>
    </citation>
    <scope>NUCLEOTIDE SEQUENCE [LARGE SCALE GENOMIC DNA]</scope>
    <source>
        <strain evidence="1 2">Hs30E4-3</strain>
    </source>
</reference>
<proteinExistence type="predicted"/>
<sequence length="58" mass="6373">MRDIMMIELNQATIAKVRIMGNNANKNNEISTLSSAAEYLTFITSSGVEAIYADENFG</sequence>
<keyword evidence="2" id="KW-1185">Reference proteome</keyword>
<accession>A0A6A0BEG1</accession>
<dbReference type="Proteomes" id="UP000480303">
    <property type="component" value="Unassembled WGS sequence"/>
</dbReference>
<organism evidence="1 2">
    <name type="scientific">Pseudolactococcus hodotermopsidis</name>
    <dbReference type="NCBI Taxonomy" id="2709157"/>
    <lineage>
        <taxon>Bacteria</taxon>
        <taxon>Bacillati</taxon>
        <taxon>Bacillota</taxon>
        <taxon>Bacilli</taxon>
        <taxon>Lactobacillales</taxon>
        <taxon>Streptococcaceae</taxon>
        <taxon>Pseudolactococcus</taxon>
    </lineage>
</organism>
<comment type="caution">
    <text evidence="1">The sequence shown here is derived from an EMBL/GenBank/DDBJ whole genome shotgun (WGS) entry which is preliminary data.</text>
</comment>
<dbReference type="AlphaFoldDB" id="A0A6A0BEG1"/>
<gene>
    <name evidence="1" type="ORF">Hs30E_12820</name>
</gene>
<dbReference type="EMBL" id="BLLI01000037">
    <property type="protein sequence ID" value="GFH42731.1"/>
    <property type="molecule type" value="Genomic_DNA"/>
</dbReference>